<sequence>MQGTVSAVERAVLANALALARHDDNADVDDARDLARLVGRLGAAEVARLQEEVLRPVDDDRRTLTTRLLRRTAGWAWAPDSPLRDDPEHARACADAVLRLLTAGDAVPVRLVARTTAEVLEALTHGTAPTWRALVAAAMADPWSRTAVGQLALIDPATHPVEAAGMRAAIELCRRLTEEDERRAVASHIRSAIGTTGLTQREFAALVGTSPSRLSTYVTGAVTPSAAMVLRINRTARRAGLTARGA</sequence>
<proteinExistence type="predicted"/>
<comment type="caution">
    <text evidence="2">The sequence shown here is derived from an EMBL/GenBank/DDBJ whole genome shotgun (WGS) entry which is preliminary data.</text>
</comment>
<dbReference type="PROSITE" id="PS50943">
    <property type="entry name" value="HTH_CROC1"/>
    <property type="match status" value="1"/>
</dbReference>
<feature type="domain" description="HTH cro/C1-type" evidence="1">
    <location>
        <begin position="197"/>
        <end position="232"/>
    </location>
</feature>
<gene>
    <name evidence="2" type="ORF">GCM10009788_15410</name>
</gene>
<evidence type="ECO:0000313" key="2">
    <source>
        <dbReference type="EMBL" id="GAA1511839.1"/>
    </source>
</evidence>
<dbReference type="InterPro" id="IPR010982">
    <property type="entry name" value="Lambda_DNA-bd_dom_sf"/>
</dbReference>
<dbReference type="EMBL" id="BAAAOR010000012">
    <property type="protein sequence ID" value="GAA1511839.1"/>
    <property type="molecule type" value="Genomic_DNA"/>
</dbReference>
<evidence type="ECO:0000259" key="1">
    <source>
        <dbReference type="PROSITE" id="PS50943"/>
    </source>
</evidence>
<dbReference type="CDD" id="cd00093">
    <property type="entry name" value="HTH_XRE"/>
    <property type="match status" value="1"/>
</dbReference>
<name>A0ABN2A5I8_9ACTN</name>
<reference evidence="2 3" key="1">
    <citation type="journal article" date="2019" name="Int. J. Syst. Evol. Microbiol.">
        <title>The Global Catalogue of Microorganisms (GCM) 10K type strain sequencing project: providing services to taxonomists for standard genome sequencing and annotation.</title>
        <authorList>
            <consortium name="The Broad Institute Genomics Platform"/>
            <consortium name="The Broad Institute Genome Sequencing Center for Infectious Disease"/>
            <person name="Wu L."/>
            <person name="Ma J."/>
        </authorList>
    </citation>
    <scope>NUCLEOTIDE SEQUENCE [LARGE SCALE GENOMIC DNA]</scope>
    <source>
        <strain evidence="2 3">JCM 14942</strain>
    </source>
</reference>
<accession>A0ABN2A5I8</accession>
<organism evidence="2 3">
    <name type="scientific">Nocardioides humi</name>
    <dbReference type="NCBI Taxonomy" id="449461"/>
    <lineage>
        <taxon>Bacteria</taxon>
        <taxon>Bacillati</taxon>
        <taxon>Actinomycetota</taxon>
        <taxon>Actinomycetes</taxon>
        <taxon>Propionibacteriales</taxon>
        <taxon>Nocardioidaceae</taxon>
        <taxon>Nocardioides</taxon>
    </lineage>
</organism>
<dbReference type="Pfam" id="PF01381">
    <property type="entry name" value="HTH_3"/>
    <property type="match status" value="1"/>
</dbReference>
<dbReference type="Gene3D" id="1.10.260.40">
    <property type="entry name" value="lambda repressor-like DNA-binding domains"/>
    <property type="match status" value="1"/>
</dbReference>
<protein>
    <recommendedName>
        <fullName evidence="1">HTH cro/C1-type domain-containing protein</fullName>
    </recommendedName>
</protein>
<dbReference type="RefSeq" id="WP_141005767.1">
    <property type="nucleotide sequence ID" value="NZ_BAAAOR010000012.1"/>
</dbReference>
<evidence type="ECO:0000313" key="3">
    <source>
        <dbReference type="Proteomes" id="UP001500842"/>
    </source>
</evidence>
<dbReference type="SUPFAM" id="SSF47413">
    <property type="entry name" value="lambda repressor-like DNA-binding domains"/>
    <property type="match status" value="1"/>
</dbReference>
<dbReference type="InterPro" id="IPR001387">
    <property type="entry name" value="Cro/C1-type_HTH"/>
</dbReference>
<dbReference type="Proteomes" id="UP001500842">
    <property type="component" value="Unassembled WGS sequence"/>
</dbReference>
<keyword evidence="3" id="KW-1185">Reference proteome</keyword>